<organism evidence="2 3">
    <name type="scientific">Datura stramonium</name>
    <name type="common">Jimsonweed</name>
    <name type="synonym">Common thornapple</name>
    <dbReference type="NCBI Taxonomy" id="4076"/>
    <lineage>
        <taxon>Eukaryota</taxon>
        <taxon>Viridiplantae</taxon>
        <taxon>Streptophyta</taxon>
        <taxon>Embryophyta</taxon>
        <taxon>Tracheophyta</taxon>
        <taxon>Spermatophyta</taxon>
        <taxon>Magnoliopsida</taxon>
        <taxon>eudicotyledons</taxon>
        <taxon>Gunneridae</taxon>
        <taxon>Pentapetalae</taxon>
        <taxon>asterids</taxon>
        <taxon>lamiids</taxon>
        <taxon>Solanales</taxon>
        <taxon>Solanaceae</taxon>
        <taxon>Solanoideae</taxon>
        <taxon>Datureae</taxon>
        <taxon>Datura</taxon>
    </lineage>
</organism>
<dbReference type="EMBL" id="JACEIK010000070">
    <property type="protein sequence ID" value="MCD7448642.1"/>
    <property type="molecule type" value="Genomic_DNA"/>
</dbReference>
<reference evidence="2 3" key="1">
    <citation type="journal article" date="2021" name="BMC Genomics">
        <title>Datura genome reveals duplications of psychoactive alkaloid biosynthetic genes and high mutation rate following tissue culture.</title>
        <authorList>
            <person name="Rajewski A."/>
            <person name="Carter-House D."/>
            <person name="Stajich J."/>
            <person name="Litt A."/>
        </authorList>
    </citation>
    <scope>NUCLEOTIDE SEQUENCE [LARGE SCALE GENOMIC DNA]</scope>
    <source>
        <strain evidence="2">AR-01</strain>
    </source>
</reference>
<protein>
    <submittedName>
        <fullName evidence="2">Protein yippee-like 2</fullName>
    </submittedName>
</protein>
<dbReference type="PROSITE" id="PS51792">
    <property type="entry name" value="YIPPEE"/>
    <property type="match status" value="1"/>
</dbReference>
<dbReference type="InterPro" id="IPR034751">
    <property type="entry name" value="Yippee"/>
</dbReference>
<dbReference type="Proteomes" id="UP000823775">
    <property type="component" value="Unassembled WGS sequence"/>
</dbReference>
<evidence type="ECO:0000259" key="1">
    <source>
        <dbReference type="PROSITE" id="PS51792"/>
    </source>
</evidence>
<feature type="domain" description="Yippee" evidence="1">
    <location>
        <begin position="121"/>
        <end position="183"/>
    </location>
</feature>
<evidence type="ECO:0000313" key="2">
    <source>
        <dbReference type="EMBL" id="MCD7448642.1"/>
    </source>
</evidence>
<gene>
    <name evidence="2" type="primary">YPEL2_2</name>
    <name evidence="2" type="ORF">HAX54_045290</name>
</gene>
<keyword evidence="3" id="KW-1185">Reference proteome</keyword>
<evidence type="ECO:0000313" key="3">
    <source>
        <dbReference type="Proteomes" id="UP000823775"/>
    </source>
</evidence>
<comment type="caution">
    <text evidence="2">The sequence shown here is derived from an EMBL/GenBank/DDBJ whole genome shotgun (WGS) entry which is preliminary data.</text>
</comment>
<sequence>MTLKPVLTGSRGGPLVSTLYTSTQRVRLSVSNRIKTRRNISSYEQLKFLPDFVIGTFTKPRIRISIAAVQVKPIQGCCFLLEQNSGSYFFSFKDLVIWVSGVRVRSLSLDFCRMDELVGPRLYSCYKCRNHVSLHDDIISKAFQARGVNLKPNIQAFVYVYISQFWCQKKPMAKAGRGLAVTI</sequence>
<name>A0ABS8RPV2_DATST</name>
<accession>A0ABS8RPV2</accession>
<proteinExistence type="predicted"/>